<protein>
    <submittedName>
        <fullName evidence="1">Uncharacterized protein</fullName>
    </submittedName>
</protein>
<organism evidence="1">
    <name type="scientific">Cacopsylla melanoneura</name>
    <dbReference type="NCBI Taxonomy" id="428564"/>
    <lineage>
        <taxon>Eukaryota</taxon>
        <taxon>Metazoa</taxon>
        <taxon>Ecdysozoa</taxon>
        <taxon>Arthropoda</taxon>
        <taxon>Hexapoda</taxon>
        <taxon>Insecta</taxon>
        <taxon>Pterygota</taxon>
        <taxon>Neoptera</taxon>
        <taxon>Paraneoptera</taxon>
        <taxon>Hemiptera</taxon>
        <taxon>Sternorrhyncha</taxon>
        <taxon>Psylloidea</taxon>
        <taxon>Psyllidae</taxon>
        <taxon>Psyllinae</taxon>
        <taxon>Cacopsylla</taxon>
    </lineage>
</organism>
<reference evidence="1" key="1">
    <citation type="submission" date="2021-05" db="EMBL/GenBank/DDBJ databases">
        <authorList>
            <person name="Alioto T."/>
            <person name="Alioto T."/>
            <person name="Gomez Garrido J."/>
        </authorList>
    </citation>
    <scope>NUCLEOTIDE SEQUENCE</scope>
</reference>
<dbReference type="AlphaFoldDB" id="A0A8D9BQ19"/>
<sequence length="120" mass="13434">MTNFGNSKIGNWCRKYLLMILRRPLKEATFLNCLIVVVVATNDMPRGCDGERDWTLQIGSSSSLTPCSEHSSQFSHLNSVRPPVRSCSISFQPSYGCVNSIKFIIKPTCLANSTLEIRTF</sequence>
<proteinExistence type="predicted"/>
<accession>A0A8D9BQ19</accession>
<dbReference type="EMBL" id="HBUF01664207">
    <property type="protein sequence ID" value="CAG6789273.1"/>
    <property type="molecule type" value="Transcribed_RNA"/>
</dbReference>
<name>A0A8D9BQ19_9HEMI</name>
<evidence type="ECO:0000313" key="1">
    <source>
        <dbReference type="EMBL" id="CAG6789273.1"/>
    </source>
</evidence>